<name>A0ACC1B2J3_9ROSI</name>
<keyword evidence="2" id="KW-1185">Reference proteome</keyword>
<dbReference type="EMBL" id="CM047903">
    <property type="protein sequence ID" value="KAJ0093130.1"/>
    <property type="molecule type" value="Genomic_DNA"/>
</dbReference>
<evidence type="ECO:0000313" key="2">
    <source>
        <dbReference type="Proteomes" id="UP001164250"/>
    </source>
</evidence>
<accession>A0ACC1B2J3</accession>
<dbReference type="Proteomes" id="UP001164250">
    <property type="component" value="Chromosome 7"/>
</dbReference>
<sequence length="1459" mass="164883">MFVAVIKTGLNVILACSIPKNSPMLESSNLIVLTCISSISANNFVVMASRIGVKVHKAEVTRSISETPPTHYTVTIQLFSLLSKNAEKYESAEFEAGGNKWKLVLHPNGNKNKNVANHISLYLAVADASSLPPDWEVSAVYRLFLLDQNKDNYLVAQEPQGKQRRFHRLKPERGFDRFISTKVFSDASYGYLVDDTCELGAEVFVSKERSRGKGECLEMIKDPGSFKHVWKIENFSMLASEYYDSKEFTAAGFKWKMQLYPKGRDTGAGCISLYLVLADLTSLTPASKVYVDYTLRIQDQEENRHISFKKNHWFSASSRESGWARFFPLSFFLRPNDWVVNDVCFLEAEVAVQGITRSVSDTQQNHYTVTIQLFSLLSKNAEKYESAEFEAGGYKWKLFLYPNGNKSKNVADYISLYLAIADASLLPPGWEGEQRRFRRLKPEWGFDQFIPIKVFSDDSKGFLVDDTCKVGVQVFVSKESSTGRGECLKMIKDPRSFTYVWKIENFSKLDCEYYDSKEFTVAGFNWKMQLYPNGRDSGTGSHISLYLVLADLTSLTPASRIYVDYTFRIQDQVQARDLSAKKNDWFSASSRESGLAKFLPLSFFLWPHDWVVKDVCFFEAEPRLLGLKIQLYPKGRRLGTGTHLSLYLALAHLTTLAPCSKIYAEFTLRILDQVQAKHIVAKGVCLVKAEVTVLGISDALSKLIVVKCISSISTNNFVLMGSLVGEKDGITRSVSDTPPNHYAVTIQLFSLLSKNAEKYESAEFEVGGYKWKLVLHPNGNKNKNVSDHISLYLAMADASSIRPGWEVSAVFRLFLLDQNKDNYLVVQDSQGKQRRFHRLKPEWGFDQFIPIKVFTDASNGYLVDDTCELGAEVFVSKERSTGKGECLHMIEDPCCFKHVWKIEHFSKLASEYYDSKEFTAAGYKWKMQLYPKGIDSGTGNHLSLYLVLADLTSLTPASKIYVDYTLRIQDQEKARDLSAKKNHWFSASSWESGLAKFLPLSFFLLPANGCLVKDVCFFEAEVTIRAAPIRPEDTALSKRKTPWNWHSSFSVLGSGTFNYSCPWFGSKIYAEFTLRILDQVQAKHIVAKYCFSASQQEYGWPRFMSFTYLNLPSTGCVAKGVCLVKAEVTVLGISDALFVVMASLVGERDGITRSVSDTPPTHYAVTIQLFSLLSKNAEKYESAEFEAGGYKWKLVLHPNGNKNENVSDHISLYLAMADASSLPPGWEVSAVFRLFLLDQNQDNYLIVQDSQGKQRRFHRLKPEWGFDQFIPIKVFTDASNGYLVDDTCALGAEVFVSKERSTGKGECLEMIKDPGSFTHVWKIENFSKLASEYYYSKEFTAAGYKWKMQLYPKGRDSGTGNHLSLYLVLADLTSLTPASKIYVDYTLRIHDQVQARDLSAEKNHWFSAENHWFSASSRESGWAKFLPLSFFLQPANGCLVKDVCFFEAKVTIRGIASTL</sequence>
<proteinExistence type="predicted"/>
<reference evidence="2" key="1">
    <citation type="journal article" date="2023" name="G3 (Bethesda)">
        <title>Genome assembly and association tests identify interacting loci associated with vigor, precocity, and sex in interspecific pistachio rootstocks.</title>
        <authorList>
            <person name="Palmer W."/>
            <person name="Jacygrad E."/>
            <person name="Sagayaradj S."/>
            <person name="Cavanaugh K."/>
            <person name="Han R."/>
            <person name="Bertier L."/>
            <person name="Beede B."/>
            <person name="Kafkas S."/>
            <person name="Golino D."/>
            <person name="Preece J."/>
            <person name="Michelmore R."/>
        </authorList>
    </citation>
    <scope>NUCLEOTIDE SEQUENCE [LARGE SCALE GENOMIC DNA]</scope>
</reference>
<comment type="caution">
    <text evidence="1">The sequence shown here is derived from an EMBL/GenBank/DDBJ whole genome shotgun (WGS) entry which is preliminary data.</text>
</comment>
<organism evidence="1 2">
    <name type="scientific">Pistacia atlantica</name>
    <dbReference type="NCBI Taxonomy" id="434234"/>
    <lineage>
        <taxon>Eukaryota</taxon>
        <taxon>Viridiplantae</taxon>
        <taxon>Streptophyta</taxon>
        <taxon>Embryophyta</taxon>
        <taxon>Tracheophyta</taxon>
        <taxon>Spermatophyta</taxon>
        <taxon>Magnoliopsida</taxon>
        <taxon>eudicotyledons</taxon>
        <taxon>Gunneridae</taxon>
        <taxon>Pentapetalae</taxon>
        <taxon>rosids</taxon>
        <taxon>malvids</taxon>
        <taxon>Sapindales</taxon>
        <taxon>Anacardiaceae</taxon>
        <taxon>Pistacia</taxon>
    </lineage>
</organism>
<gene>
    <name evidence="1" type="ORF">Patl1_24760</name>
</gene>
<protein>
    <submittedName>
        <fullName evidence="1">Uncharacterized protein</fullName>
    </submittedName>
</protein>
<evidence type="ECO:0000313" key="1">
    <source>
        <dbReference type="EMBL" id="KAJ0093130.1"/>
    </source>
</evidence>